<dbReference type="AlphaFoldDB" id="A0A0F6U1D6"/>
<organism evidence="1 2">
    <name type="scientific">Microcystis aeruginosa NIES-2549</name>
    <dbReference type="NCBI Taxonomy" id="1641812"/>
    <lineage>
        <taxon>Bacteria</taxon>
        <taxon>Bacillati</taxon>
        <taxon>Cyanobacteriota</taxon>
        <taxon>Cyanophyceae</taxon>
        <taxon>Oscillatoriophycideae</taxon>
        <taxon>Chroococcales</taxon>
        <taxon>Microcystaceae</taxon>
        <taxon>Microcystis</taxon>
    </lineage>
</organism>
<gene>
    <name evidence="1" type="ORF">MYAER_0414</name>
</gene>
<protein>
    <submittedName>
        <fullName evidence="1">Death on curing protein, Doc toxin</fullName>
    </submittedName>
</protein>
<dbReference type="HOGENOM" id="CLU_3027154_0_0_3"/>
<name>A0A0F6U1D6_MICAE</name>
<accession>A0A0F6U1D6</accession>
<sequence>MREPYWLNEKEIIAIHGEILINQTALIRHTQQQAMKKGKIRVCHENTNNKHQTIP</sequence>
<evidence type="ECO:0000313" key="2">
    <source>
        <dbReference type="Proteomes" id="UP000034103"/>
    </source>
</evidence>
<evidence type="ECO:0000313" key="1">
    <source>
        <dbReference type="EMBL" id="AKE62776.1"/>
    </source>
</evidence>
<proteinExistence type="predicted"/>
<dbReference type="EMBL" id="CP011304">
    <property type="protein sequence ID" value="AKE62776.1"/>
    <property type="molecule type" value="Genomic_DNA"/>
</dbReference>
<reference evidence="1 2" key="1">
    <citation type="journal article" date="2015" name="Genome Announc.">
        <title>Complete Genome Sequence of Microcystis aeruginosa NIES-2549, a Bloom-Forming Cyanobacterium from Lake Kasumigaura, Japan.</title>
        <authorList>
            <person name="Yamaguchi H."/>
            <person name="Suzuki S."/>
            <person name="Tanabe Y."/>
            <person name="Osana Y."/>
            <person name="Shimura Y."/>
            <person name="Ishida K."/>
            <person name="Kawachi M."/>
        </authorList>
    </citation>
    <scope>NUCLEOTIDE SEQUENCE [LARGE SCALE GENOMIC DNA]</scope>
    <source>
        <strain evidence="1 2">NIES-2549</strain>
    </source>
</reference>
<dbReference type="Proteomes" id="UP000034103">
    <property type="component" value="Chromosome"/>
</dbReference>